<protein>
    <recommendedName>
        <fullName evidence="3">RiboL-PSP-HEPN domain-containing protein</fullName>
    </recommendedName>
</protein>
<dbReference type="EMBL" id="JAUSVF010000001">
    <property type="protein sequence ID" value="MDQ0320877.1"/>
    <property type="molecule type" value="Genomic_DNA"/>
</dbReference>
<dbReference type="RefSeq" id="WP_307231009.1">
    <property type="nucleotide sequence ID" value="NZ_JAUSVF010000001.1"/>
</dbReference>
<dbReference type="Proteomes" id="UP001230207">
    <property type="component" value="Unassembled WGS sequence"/>
</dbReference>
<proteinExistence type="predicted"/>
<gene>
    <name evidence="1" type="ORF">QO002_003015</name>
</gene>
<accession>A0ABU0BRJ7</accession>
<keyword evidence="2" id="KW-1185">Reference proteome</keyword>
<organism evidence="1 2">
    <name type="scientific">Pararhizobium capsulatum DSM 1112</name>
    <dbReference type="NCBI Taxonomy" id="1121113"/>
    <lineage>
        <taxon>Bacteria</taxon>
        <taxon>Pseudomonadati</taxon>
        <taxon>Pseudomonadota</taxon>
        <taxon>Alphaproteobacteria</taxon>
        <taxon>Hyphomicrobiales</taxon>
        <taxon>Rhizobiaceae</taxon>
        <taxon>Rhizobium/Agrobacterium group</taxon>
        <taxon>Pararhizobium</taxon>
    </lineage>
</organism>
<sequence length="209" mass="23138">MHSYSAAVDDIVTIQTGLGKFLEDAHGWAPDGAAAMLASARLELMPSLAAALHKWTPETTMTDGELILAWANLGNLMESSLRLFLAVDLNDFLADHETVKSLDAVHKKGENKGTIHDPTEISLEKMRQYFAKKDLLPPKDLSAVAFIQGQRNAIHSFSKKDIERATTFLVHVIRFRRLIAFIGLGLPYPDGFEFEGHWLASKILAEPVT</sequence>
<evidence type="ECO:0008006" key="3">
    <source>
        <dbReference type="Google" id="ProtNLM"/>
    </source>
</evidence>
<evidence type="ECO:0000313" key="2">
    <source>
        <dbReference type="Proteomes" id="UP001230207"/>
    </source>
</evidence>
<name>A0ABU0BRJ7_9HYPH</name>
<evidence type="ECO:0000313" key="1">
    <source>
        <dbReference type="EMBL" id="MDQ0320877.1"/>
    </source>
</evidence>
<reference evidence="1 2" key="1">
    <citation type="submission" date="2023-07" db="EMBL/GenBank/DDBJ databases">
        <title>Genomic Encyclopedia of Type Strains, Phase IV (KMG-IV): sequencing the most valuable type-strain genomes for metagenomic binning, comparative biology and taxonomic classification.</title>
        <authorList>
            <person name="Goeker M."/>
        </authorList>
    </citation>
    <scope>NUCLEOTIDE SEQUENCE [LARGE SCALE GENOMIC DNA]</scope>
    <source>
        <strain evidence="1 2">DSM 1112</strain>
    </source>
</reference>
<comment type="caution">
    <text evidence="1">The sequence shown here is derived from an EMBL/GenBank/DDBJ whole genome shotgun (WGS) entry which is preliminary data.</text>
</comment>